<evidence type="ECO:0000313" key="8">
    <source>
        <dbReference type="Proteomes" id="UP000321062"/>
    </source>
</evidence>
<evidence type="ECO:0000256" key="4">
    <source>
        <dbReference type="ARBA" id="ARBA00022801"/>
    </source>
</evidence>
<name>A0A5B9DLW4_9HYPH</name>
<dbReference type="KEGG" id="yti:FNA67_04170"/>
<dbReference type="EMBL" id="CP041690">
    <property type="protein sequence ID" value="QEE19418.1"/>
    <property type="molecule type" value="Genomic_DNA"/>
</dbReference>
<evidence type="ECO:0000256" key="3">
    <source>
        <dbReference type="ARBA" id="ARBA00022763"/>
    </source>
</evidence>
<evidence type="ECO:0000256" key="1">
    <source>
        <dbReference type="ARBA" id="ARBA00022722"/>
    </source>
</evidence>
<reference evidence="7 8" key="1">
    <citation type="journal article" date="2015" name="Int. J. Syst. Evol. Microbiol.">
        <title>Youhaiella tibetensis gen. nov., sp. nov., isolated from subsurface sediment.</title>
        <authorList>
            <person name="Wang Y.X."/>
            <person name="Huang F.Q."/>
            <person name="Nogi Y."/>
            <person name="Pang S.J."/>
            <person name="Wang P.K."/>
            <person name="Lv J."/>
        </authorList>
    </citation>
    <scope>NUCLEOTIDE SEQUENCE [LARGE SCALE GENOMIC DNA]</scope>
    <source>
        <strain evidence="8">fig4</strain>
    </source>
</reference>
<dbReference type="InterPro" id="IPR004603">
    <property type="entry name" value="DNA_mismatch_endonuc_vsr"/>
</dbReference>
<evidence type="ECO:0000256" key="2">
    <source>
        <dbReference type="ARBA" id="ARBA00022759"/>
    </source>
</evidence>
<dbReference type="REBASE" id="353246">
    <property type="entry name" value="V.Ytifig4ORF4165P"/>
</dbReference>
<evidence type="ECO:0000313" key="7">
    <source>
        <dbReference type="EMBL" id="QEE19418.1"/>
    </source>
</evidence>
<organism evidence="7 8">
    <name type="scientific">Paradevosia tibetensis</name>
    <dbReference type="NCBI Taxonomy" id="1447062"/>
    <lineage>
        <taxon>Bacteria</taxon>
        <taxon>Pseudomonadati</taxon>
        <taxon>Pseudomonadota</taxon>
        <taxon>Alphaproteobacteria</taxon>
        <taxon>Hyphomicrobiales</taxon>
        <taxon>Devosiaceae</taxon>
        <taxon>Paradevosia</taxon>
    </lineage>
</organism>
<dbReference type="PIRSF" id="PIRSF018267">
    <property type="entry name" value="VSR_endonuc"/>
    <property type="match status" value="1"/>
</dbReference>
<dbReference type="AlphaFoldDB" id="A0A5B9DLW4"/>
<accession>A0A5B9DLW4</accession>
<dbReference type="NCBIfam" id="TIGR00632">
    <property type="entry name" value="vsr"/>
    <property type="match status" value="1"/>
</dbReference>
<dbReference type="GO" id="GO:0006298">
    <property type="term" value="P:mismatch repair"/>
    <property type="evidence" value="ECO:0007669"/>
    <property type="project" value="UniProtKB-UniRule"/>
</dbReference>
<dbReference type="GO" id="GO:0016787">
    <property type="term" value="F:hydrolase activity"/>
    <property type="evidence" value="ECO:0007669"/>
    <property type="project" value="UniProtKB-KW"/>
</dbReference>
<evidence type="ECO:0000256" key="5">
    <source>
        <dbReference type="ARBA" id="ARBA00023204"/>
    </source>
</evidence>
<dbReference type="Gene3D" id="3.40.960.10">
    <property type="entry name" value="VSR Endonuclease"/>
    <property type="match status" value="1"/>
</dbReference>
<dbReference type="Proteomes" id="UP000321062">
    <property type="component" value="Chromosome"/>
</dbReference>
<dbReference type="InterPro" id="IPR011335">
    <property type="entry name" value="Restrct_endonuc-II-like"/>
</dbReference>
<gene>
    <name evidence="7" type="primary">vsr</name>
    <name evidence="7" type="ORF">FNA67_04170</name>
</gene>
<keyword evidence="4 6" id="KW-0378">Hydrolase</keyword>
<dbReference type="SUPFAM" id="SSF52980">
    <property type="entry name" value="Restriction endonuclease-like"/>
    <property type="match status" value="1"/>
</dbReference>
<comment type="function">
    <text evidence="6">May nick specific sequences that contain T:G mispairs resulting from m5C-deamination.</text>
</comment>
<dbReference type="CDD" id="cd00221">
    <property type="entry name" value="Vsr"/>
    <property type="match status" value="1"/>
</dbReference>
<keyword evidence="8" id="KW-1185">Reference proteome</keyword>
<dbReference type="GO" id="GO:0004519">
    <property type="term" value="F:endonuclease activity"/>
    <property type="evidence" value="ECO:0007669"/>
    <property type="project" value="UniProtKB-KW"/>
</dbReference>
<dbReference type="RefSeq" id="WP_147655175.1">
    <property type="nucleotide sequence ID" value="NZ_BMFM01000001.1"/>
</dbReference>
<dbReference type="EC" id="3.1.-.-" evidence="6"/>
<evidence type="ECO:0000256" key="6">
    <source>
        <dbReference type="PIRNR" id="PIRNR018267"/>
    </source>
</evidence>
<dbReference type="Pfam" id="PF03852">
    <property type="entry name" value="Vsr"/>
    <property type="match status" value="1"/>
</dbReference>
<keyword evidence="3 6" id="KW-0227">DNA damage</keyword>
<keyword evidence="5 6" id="KW-0234">DNA repair</keyword>
<proteinExistence type="inferred from homology"/>
<keyword evidence="2 6" id="KW-0255">Endonuclease</keyword>
<dbReference type="OrthoDB" id="9801520at2"/>
<protein>
    <recommendedName>
        <fullName evidence="6">Very short patch repair endonuclease</fullName>
        <ecNumber evidence="6">3.1.-.-</ecNumber>
    </recommendedName>
</protein>
<sequence length="142" mass="16498">MDTRSPAQRTAIMKAVKTKDTGPELLVRQILHREGYRFRLHRKDLPGRPDIVLPKFRLAIFVNGCFWHAHDCPKGRAPKSKLDYWGPKREANVIRDARAREALQALGWHVLVIWECEVKSKEFELTLLPSLRNSIDFPSDTR</sequence>
<keyword evidence="1 6" id="KW-0540">Nuclease</keyword>
<comment type="similarity">
    <text evidence="6">Belongs to the vsr family.</text>
</comment>